<dbReference type="InterPro" id="IPR039426">
    <property type="entry name" value="TonB-dep_rcpt-like"/>
</dbReference>
<evidence type="ECO:0000313" key="16">
    <source>
        <dbReference type="EMBL" id="AMU92014.1"/>
    </source>
</evidence>
<keyword evidence="13" id="KW-0732">Signal</keyword>
<dbReference type="PROSITE" id="PS52016">
    <property type="entry name" value="TONB_DEPENDENT_REC_3"/>
    <property type="match status" value="1"/>
</dbReference>
<dbReference type="PANTHER" id="PTHR32552:SF81">
    <property type="entry name" value="TONB-DEPENDENT OUTER MEMBRANE RECEPTOR"/>
    <property type="match status" value="1"/>
</dbReference>
<evidence type="ECO:0008006" key="18">
    <source>
        <dbReference type="Google" id="ProtNLM"/>
    </source>
</evidence>
<name>A0AAC9AYA6_SPHMC</name>
<evidence type="ECO:0000256" key="9">
    <source>
        <dbReference type="ARBA" id="ARBA00023136"/>
    </source>
</evidence>
<dbReference type="InterPro" id="IPR000531">
    <property type="entry name" value="Beta-barrel_TonB"/>
</dbReference>
<dbReference type="GO" id="GO:0009279">
    <property type="term" value="C:cell outer membrane"/>
    <property type="evidence" value="ECO:0007669"/>
    <property type="project" value="UniProtKB-SubCell"/>
</dbReference>
<dbReference type="SUPFAM" id="SSF56935">
    <property type="entry name" value="Porins"/>
    <property type="match status" value="1"/>
</dbReference>
<keyword evidence="3 11" id="KW-1134">Transmembrane beta strand</keyword>
<gene>
    <name evidence="16" type="ORF">ATM17_23660</name>
</gene>
<evidence type="ECO:0000256" key="7">
    <source>
        <dbReference type="ARBA" id="ARBA00023065"/>
    </source>
</evidence>
<dbReference type="EMBL" id="CP013344">
    <property type="protein sequence ID" value="AMU92014.1"/>
    <property type="molecule type" value="Genomic_DNA"/>
</dbReference>
<keyword evidence="5 11" id="KW-0812">Transmembrane</keyword>
<comment type="similarity">
    <text evidence="11 12">Belongs to the TonB-dependent receptor family.</text>
</comment>
<evidence type="ECO:0000256" key="1">
    <source>
        <dbReference type="ARBA" id="ARBA00004571"/>
    </source>
</evidence>
<dbReference type="Proteomes" id="UP000076088">
    <property type="component" value="Chromosome"/>
</dbReference>
<dbReference type="GO" id="GO:0006826">
    <property type="term" value="P:iron ion transport"/>
    <property type="evidence" value="ECO:0007669"/>
    <property type="project" value="UniProtKB-KW"/>
</dbReference>
<organism evidence="16 17">
    <name type="scientific">Sphingopyxis macrogoltabida</name>
    <name type="common">Sphingomonas macrogoltabidus</name>
    <dbReference type="NCBI Taxonomy" id="33050"/>
    <lineage>
        <taxon>Bacteria</taxon>
        <taxon>Pseudomonadati</taxon>
        <taxon>Pseudomonadota</taxon>
        <taxon>Alphaproteobacteria</taxon>
        <taxon>Sphingomonadales</taxon>
        <taxon>Sphingomonadaceae</taxon>
        <taxon>Sphingopyxis</taxon>
    </lineage>
</organism>
<evidence type="ECO:0000256" key="10">
    <source>
        <dbReference type="ARBA" id="ARBA00023237"/>
    </source>
</evidence>
<dbReference type="Pfam" id="PF00593">
    <property type="entry name" value="TonB_dep_Rec_b-barrel"/>
    <property type="match status" value="1"/>
</dbReference>
<comment type="subcellular location">
    <subcellularLocation>
        <location evidence="1 11">Cell outer membrane</location>
        <topology evidence="1 11">Multi-pass membrane protein</topology>
    </subcellularLocation>
</comment>
<feature type="domain" description="TonB-dependent receptor-like beta-barrel" evidence="14">
    <location>
        <begin position="344"/>
        <end position="806"/>
    </location>
</feature>
<evidence type="ECO:0000256" key="11">
    <source>
        <dbReference type="PROSITE-ProRule" id="PRU01360"/>
    </source>
</evidence>
<dbReference type="RefSeq" id="WP_054731944.1">
    <property type="nucleotide sequence ID" value="NZ_CP009429.1"/>
</dbReference>
<reference evidence="16 17" key="2">
    <citation type="journal article" date="2016" name="Genome Announc.">
        <title>Complete Genome Sequence of Sphingopyxis macrogoltabida Strain 203N (NBRC 111659), a Polyethylene Glycol Degrader.</title>
        <authorList>
            <person name="Ohtsubo Y."/>
            <person name="Nonoyama S."/>
            <person name="Nagata Y."/>
            <person name="Numata M."/>
            <person name="Tsuchikane K."/>
            <person name="Hosoyama A."/>
            <person name="Yamazoe A."/>
            <person name="Tsuda M."/>
            <person name="Fujita N."/>
            <person name="Kawai F."/>
        </authorList>
    </citation>
    <scope>NUCLEOTIDE SEQUENCE [LARGE SCALE GENOMIC DNA]</scope>
    <source>
        <strain evidence="16 17">203N</strain>
    </source>
</reference>
<evidence type="ECO:0000259" key="14">
    <source>
        <dbReference type="Pfam" id="PF00593"/>
    </source>
</evidence>
<proteinExistence type="inferred from homology"/>
<feature type="domain" description="TonB-dependent receptor plug" evidence="15">
    <location>
        <begin position="64"/>
        <end position="167"/>
    </location>
</feature>
<feature type="chain" id="PRO_5042278535" description="TonB-dependent receptor" evidence="13">
    <location>
        <begin position="35"/>
        <end position="843"/>
    </location>
</feature>
<keyword evidence="7" id="KW-0406">Ion transport</keyword>
<evidence type="ECO:0000256" key="3">
    <source>
        <dbReference type="ARBA" id="ARBA00022452"/>
    </source>
</evidence>
<evidence type="ECO:0000256" key="5">
    <source>
        <dbReference type="ARBA" id="ARBA00022692"/>
    </source>
</evidence>
<keyword evidence="17" id="KW-1185">Reference proteome</keyword>
<dbReference type="AlphaFoldDB" id="A0AAC9AYA6"/>
<dbReference type="KEGG" id="smaz:LH19_23100"/>
<protein>
    <recommendedName>
        <fullName evidence="18">TonB-dependent receptor</fullName>
    </recommendedName>
</protein>
<dbReference type="PANTHER" id="PTHR32552">
    <property type="entry name" value="FERRICHROME IRON RECEPTOR-RELATED"/>
    <property type="match status" value="1"/>
</dbReference>
<keyword evidence="6" id="KW-0408">Iron</keyword>
<dbReference type="InterPro" id="IPR012910">
    <property type="entry name" value="Plug_dom"/>
</dbReference>
<evidence type="ECO:0000256" key="12">
    <source>
        <dbReference type="RuleBase" id="RU003357"/>
    </source>
</evidence>
<accession>A0AAC9AYA6</accession>
<feature type="signal peptide" evidence="13">
    <location>
        <begin position="1"/>
        <end position="34"/>
    </location>
</feature>
<keyword evidence="8 12" id="KW-0798">TonB box</keyword>
<keyword evidence="9 11" id="KW-0472">Membrane</keyword>
<evidence type="ECO:0000313" key="17">
    <source>
        <dbReference type="Proteomes" id="UP000076088"/>
    </source>
</evidence>
<dbReference type="InterPro" id="IPR036942">
    <property type="entry name" value="Beta-barrel_TonB_sf"/>
</dbReference>
<evidence type="ECO:0000259" key="15">
    <source>
        <dbReference type="Pfam" id="PF07715"/>
    </source>
</evidence>
<evidence type="ECO:0000256" key="6">
    <source>
        <dbReference type="ARBA" id="ARBA00023004"/>
    </source>
</evidence>
<dbReference type="Pfam" id="PF07715">
    <property type="entry name" value="Plug"/>
    <property type="match status" value="1"/>
</dbReference>
<evidence type="ECO:0000256" key="13">
    <source>
        <dbReference type="SAM" id="SignalP"/>
    </source>
</evidence>
<reference evidence="17" key="1">
    <citation type="submission" date="2015-11" db="EMBL/GenBank/DDBJ databases">
        <title>Complete genome sequence of a polyethylene-glycol degrader Sphingopyxis macrogoltabida 203N (NBRC 111659).</title>
        <authorList>
            <person name="Yoshiyuki O."/>
            <person name="Shouta N."/>
            <person name="Nagata Y."/>
            <person name="Numata M."/>
            <person name="Tsuchikane K."/>
            <person name="Hosoyama A."/>
            <person name="Yamazoe A."/>
            <person name="Tsuda M."/>
            <person name="Fujita N."/>
            <person name="Kawai F."/>
        </authorList>
    </citation>
    <scope>NUCLEOTIDE SEQUENCE [LARGE SCALE GENOMIC DNA]</scope>
    <source>
        <strain evidence="17">203N</strain>
    </source>
</reference>
<keyword evidence="10 11" id="KW-0998">Cell outer membrane</keyword>
<keyword evidence="2 11" id="KW-0813">Transport</keyword>
<keyword evidence="4" id="KW-0410">Iron transport</keyword>
<dbReference type="Gene3D" id="2.40.170.20">
    <property type="entry name" value="TonB-dependent receptor, beta-barrel domain"/>
    <property type="match status" value="2"/>
</dbReference>
<evidence type="ECO:0000256" key="2">
    <source>
        <dbReference type="ARBA" id="ARBA00022448"/>
    </source>
</evidence>
<evidence type="ECO:0000256" key="8">
    <source>
        <dbReference type="ARBA" id="ARBA00023077"/>
    </source>
</evidence>
<evidence type="ECO:0000256" key="4">
    <source>
        <dbReference type="ARBA" id="ARBA00022496"/>
    </source>
</evidence>
<sequence>MTGIYHLSCGGRKLRTALLAAASMAALSPAAAWAQDGQAAPAAESADSDDAIIVTARRRDESILETPIAVSVASGEDLRSNDVTFAPDLVKMTPGLTAQMGSSGSLGLSRRTSRFAIRGQGGGTGVVTYFAEVPSFGLESNFFDLDNVQVIKGPVGTLFGRVTTGGAVLFSPTRPGDEFAGFVDLKIGEYGRRDVEFAVGGPLIDNVLGLRVSGQLLKSNGFSSNRYNGGHLDGRDGQSFRAILEFTPTDSITNTTIAAVDYIEDPVRSGIPTIARPFSAVVNLGPFGTIQRGNLQRIAPALAKLNNITCPGGVCPTWLELAQGAVDDQKGRSVYDVNENNVTFPSVNQRQIGLINTTEFRVVDFLTLKNIFSYQSNKRRGNSAQNVDSLYLPMLELVDSPGHGARSLTEEIQAQASLLDDRLDITAGFFYEKNWSPYYQQSAVLLYGGYLGQASNAVACSLAGTVAEPGADGNFYCYSGARISLGKSRASDRAVYTQATFDVTDKLSLTAGYRYTWSKRSAAQASYSSLSIANSGLPTQMVQINGAAPFLIAGDIKSIPGETFQTLKFGEGTWSFAAQYQLNPDFMVYATTRRGYNPGGFNGANAPAGFGEYGAEIVTDYEIGTKYSWRSGPLRGLVSFDVYRDNFDNAQRNVTQPVNGNPVAYIANVAKIRIQGFDLDAKVNYDWFSLGGFVTLTDAKYLEYPNTGQFEAFPVPFDLTTFRPANVSKWLWGIRPRIDFGKMIDGAPDISLSGNIYHRGSFSSSEPNVGVEAQRQIDGFTTADIRLDWANINDSGLSAAFAVTNLFDFNGKVGGNELRGTNGINIDVFSPPRQFYFELNYAF</sequence>